<dbReference type="Proteomes" id="UP001157502">
    <property type="component" value="Chromosome 10"/>
</dbReference>
<comment type="caution">
    <text evidence="1">The sequence shown here is derived from an EMBL/GenBank/DDBJ whole genome shotgun (WGS) entry which is preliminary data.</text>
</comment>
<organism evidence="1 2">
    <name type="scientific">Dallia pectoralis</name>
    <name type="common">Alaska blackfish</name>
    <dbReference type="NCBI Taxonomy" id="75939"/>
    <lineage>
        <taxon>Eukaryota</taxon>
        <taxon>Metazoa</taxon>
        <taxon>Chordata</taxon>
        <taxon>Craniata</taxon>
        <taxon>Vertebrata</taxon>
        <taxon>Euteleostomi</taxon>
        <taxon>Actinopterygii</taxon>
        <taxon>Neopterygii</taxon>
        <taxon>Teleostei</taxon>
        <taxon>Protacanthopterygii</taxon>
        <taxon>Esociformes</taxon>
        <taxon>Umbridae</taxon>
        <taxon>Dallia</taxon>
    </lineage>
</organism>
<name>A0ACC2GQD6_DALPE</name>
<keyword evidence="2" id="KW-1185">Reference proteome</keyword>
<evidence type="ECO:0000313" key="1">
    <source>
        <dbReference type="EMBL" id="KAJ8005767.1"/>
    </source>
</evidence>
<protein>
    <submittedName>
        <fullName evidence="1">Uncharacterized protein</fullName>
    </submittedName>
</protein>
<reference evidence="1" key="1">
    <citation type="submission" date="2021-05" db="EMBL/GenBank/DDBJ databases">
        <authorList>
            <person name="Pan Q."/>
            <person name="Jouanno E."/>
            <person name="Zahm M."/>
            <person name="Klopp C."/>
            <person name="Cabau C."/>
            <person name="Louis A."/>
            <person name="Berthelot C."/>
            <person name="Parey E."/>
            <person name="Roest Crollius H."/>
            <person name="Montfort J."/>
            <person name="Robinson-Rechavi M."/>
            <person name="Bouchez O."/>
            <person name="Lampietro C."/>
            <person name="Lopez Roques C."/>
            <person name="Donnadieu C."/>
            <person name="Postlethwait J."/>
            <person name="Bobe J."/>
            <person name="Dillon D."/>
            <person name="Chandos A."/>
            <person name="von Hippel F."/>
            <person name="Guiguen Y."/>
        </authorList>
    </citation>
    <scope>NUCLEOTIDE SEQUENCE</scope>
    <source>
        <strain evidence="1">YG-Jan2019</strain>
    </source>
</reference>
<evidence type="ECO:0000313" key="2">
    <source>
        <dbReference type="Proteomes" id="UP001157502"/>
    </source>
</evidence>
<proteinExistence type="predicted"/>
<accession>A0ACC2GQD6</accession>
<dbReference type="EMBL" id="CM055737">
    <property type="protein sequence ID" value="KAJ8005767.1"/>
    <property type="molecule type" value="Genomic_DNA"/>
</dbReference>
<sequence length="125" mass="14098">MSLIHLSSLLSVPVWKCNFFICGPKALRLKGKMKWGDSGPRAKIKEQDTELVVERVKERISWMEGGRKELGRAMGTDEARSGEERSNMDKTRGVEWSAHCNFIICGFLRDSGREGRKSQKEGGVI</sequence>
<gene>
    <name evidence="1" type="ORF">DPEC_G00121310</name>
</gene>